<reference evidence="3" key="1">
    <citation type="journal article" date="2019" name="Int. J. Syst. Evol. Microbiol.">
        <title>The Global Catalogue of Microorganisms (GCM) 10K type strain sequencing project: providing services to taxonomists for standard genome sequencing and annotation.</title>
        <authorList>
            <consortium name="The Broad Institute Genomics Platform"/>
            <consortium name="The Broad Institute Genome Sequencing Center for Infectious Disease"/>
            <person name="Wu L."/>
            <person name="Ma J."/>
        </authorList>
    </citation>
    <scope>NUCLEOTIDE SEQUENCE [LARGE SCALE GENOMIC DNA]</scope>
    <source>
        <strain evidence="3">CGMCC 4.7683</strain>
    </source>
</reference>
<sequence>MAGAAVSSNVATTVAVKVFSPIVRVSLTEPEHFPHIPRTRPRDALRMLKHTIAVCLTAAGLVALAPAASAQTAPITLSPEESQQLCAEWLPKLTERTTKLTDRINGGPEVRGSVANLKARAEDQRKKNHNDTADRLQKRANKRSGRLPELAAAKQKLDAFAGAHCKAGK</sequence>
<evidence type="ECO:0000313" key="3">
    <source>
        <dbReference type="Proteomes" id="UP000635387"/>
    </source>
</evidence>
<organism evidence="2 3">
    <name type="scientific">Amycolatopsis oliviviridis</name>
    <dbReference type="NCBI Taxonomy" id="1471590"/>
    <lineage>
        <taxon>Bacteria</taxon>
        <taxon>Bacillati</taxon>
        <taxon>Actinomycetota</taxon>
        <taxon>Actinomycetes</taxon>
        <taxon>Pseudonocardiales</taxon>
        <taxon>Pseudonocardiaceae</taxon>
        <taxon>Amycolatopsis</taxon>
    </lineage>
</organism>
<feature type="region of interest" description="Disordered" evidence="1">
    <location>
        <begin position="116"/>
        <end position="149"/>
    </location>
</feature>
<dbReference type="EMBL" id="BNAY01000002">
    <property type="protein sequence ID" value="GHH13034.1"/>
    <property type="molecule type" value="Genomic_DNA"/>
</dbReference>
<proteinExistence type="predicted"/>
<feature type="compositionally biased region" description="Basic and acidic residues" evidence="1">
    <location>
        <begin position="119"/>
        <end position="137"/>
    </location>
</feature>
<comment type="caution">
    <text evidence="2">The sequence shown here is derived from an EMBL/GenBank/DDBJ whole genome shotgun (WGS) entry which is preliminary data.</text>
</comment>
<evidence type="ECO:0000256" key="1">
    <source>
        <dbReference type="SAM" id="MobiDB-lite"/>
    </source>
</evidence>
<keyword evidence="3" id="KW-1185">Reference proteome</keyword>
<gene>
    <name evidence="2" type="ORF">GCM10017790_25270</name>
</gene>
<dbReference type="Proteomes" id="UP000635387">
    <property type="component" value="Unassembled WGS sequence"/>
</dbReference>
<evidence type="ECO:0000313" key="2">
    <source>
        <dbReference type="EMBL" id="GHH13034.1"/>
    </source>
</evidence>
<name>A0ABQ3LDM2_9PSEU</name>
<protein>
    <submittedName>
        <fullName evidence="2">Uncharacterized protein</fullName>
    </submittedName>
</protein>
<accession>A0ABQ3LDM2</accession>